<reference evidence="9" key="1">
    <citation type="submission" date="2017-04" db="EMBL/GenBank/DDBJ databases">
        <authorList>
            <person name="Varghese N."/>
            <person name="Submissions S."/>
        </authorList>
    </citation>
    <scope>NUCLEOTIDE SEQUENCE [LARGE SCALE GENOMIC DNA]</scope>
    <source>
        <strain evidence="9">DSM 9293</strain>
    </source>
</reference>
<gene>
    <name evidence="8" type="ORF">SAMN00768000_1827</name>
</gene>
<dbReference type="GO" id="GO:0043115">
    <property type="term" value="F:precorrin-2 dehydrogenase activity"/>
    <property type="evidence" value="ECO:0007669"/>
    <property type="project" value="UniProtKB-EC"/>
</dbReference>
<dbReference type="PANTHER" id="PTHR35330">
    <property type="entry name" value="SIROHEME BIOSYNTHESIS PROTEIN MET8"/>
    <property type="match status" value="1"/>
</dbReference>
<comment type="catalytic activity">
    <reaction evidence="6">
        <text>precorrin-2 + NAD(+) = sirohydrochlorin + NADH + 2 H(+)</text>
        <dbReference type="Rhea" id="RHEA:15613"/>
        <dbReference type="ChEBI" id="CHEBI:15378"/>
        <dbReference type="ChEBI" id="CHEBI:57540"/>
        <dbReference type="ChEBI" id="CHEBI:57945"/>
        <dbReference type="ChEBI" id="CHEBI:58351"/>
        <dbReference type="ChEBI" id="CHEBI:58827"/>
        <dbReference type="EC" id="1.3.1.76"/>
    </reaction>
</comment>
<dbReference type="NCBIfam" id="TIGR01470">
    <property type="entry name" value="cysG_Nterm"/>
    <property type="match status" value="1"/>
</dbReference>
<dbReference type="InterPro" id="IPR006367">
    <property type="entry name" value="Sirohaem_synthase_N"/>
</dbReference>
<dbReference type="AlphaFoldDB" id="A0A1W1WEP0"/>
<proteinExistence type="predicted"/>
<dbReference type="EMBL" id="FWWY01000001">
    <property type="protein sequence ID" value="SMC04768.1"/>
    <property type="molecule type" value="Genomic_DNA"/>
</dbReference>
<dbReference type="PANTHER" id="PTHR35330:SF1">
    <property type="entry name" value="SIROHEME BIOSYNTHESIS PROTEIN MET8"/>
    <property type="match status" value="1"/>
</dbReference>
<keyword evidence="3" id="KW-0560">Oxidoreductase</keyword>
<evidence type="ECO:0000313" key="8">
    <source>
        <dbReference type="EMBL" id="SMC04768.1"/>
    </source>
</evidence>
<dbReference type="RefSeq" id="WP_076006449.1">
    <property type="nucleotide sequence ID" value="NZ_FWWY01000001.1"/>
</dbReference>
<dbReference type="Pfam" id="PF13241">
    <property type="entry name" value="NAD_binding_7"/>
    <property type="match status" value="1"/>
</dbReference>
<protein>
    <recommendedName>
        <fullName evidence="2">precorrin-2 dehydrogenase</fullName>
        <ecNumber evidence="2">1.3.1.76</ecNumber>
    </recommendedName>
</protein>
<evidence type="ECO:0000313" key="9">
    <source>
        <dbReference type="Proteomes" id="UP000192660"/>
    </source>
</evidence>
<dbReference type="Gene3D" id="3.30.160.110">
    <property type="entry name" value="Siroheme synthase, domain 2"/>
    <property type="match status" value="1"/>
</dbReference>
<dbReference type="OrthoDB" id="9773765at2"/>
<dbReference type="InterPro" id="IPR028161">
    <property type="entry name" value="Met8-like"/>
</dbReference>
<dbReference type="Gene3D" id="3.40.50.720">
    <property type="entry name" value="NAD(P)-binding Rossmann-like Domain"/>
    <property type="match status" value="1"/>
</dbReference>
<evidence type="ECO:0000256" key="3">
    <source>
        <dbReference type="ARBA" id="ARBA00023002"/>
    </source>
</evidence>
<dbReference type="InterPro" id="IPR028281">
    <property type="entry name" value="Sirohaem_synthase_central"/>
</dbReference>
<dbReference type="EC" id="1.3.1.76" evidence="2"/>
<dbReference type="SUPFAM" id="SSF75615">
    <property type="entry name" value="Siroheme synthase middle domains-like"/>
    <property type="match status" value="1"/>
</dbReference>
<name>A0A1W1WEP0_SULTA</name>
<evidence type="ECO:0000256" key="5">
    <source>
        <dbReference type="ARBA" id="ARBA00023244"/>
    </source>
</evidence>
<dbReference type="GO" id="GO:0019354">
    <property type="term" value="P:siroheme biosynthetic process"/>
    <property type="evidence" value="ECO:0007669"/>
    <property type="project" value="UniProtKB-UniPathway"/>
</dbReference>
<dbReference type="InterPro" id="IPR036291">
    <property type="entry name" value="NAD(P)-bd_dom_sf"/>
</dbReference>
<dbReference type="Pfam" id="PF14824">
    <property type="entry name" value="Sirohm_synth_M"/>
    <property type="match status" value="1"/>
</dbReference>
<keyword evidence="4" id="KW-0520">NAD</keyword>
<dbReference type="UniPathway" id="UPA00262">
    <property type="reaction ID" value="UER00222"/>
</dbReference>
<feature type="domain" description="Siroheme synthase central" evidence="7">
    <location>
        <begin position="119"/>
        <end position="145"/>
    </location>
</feature>
<evidence type="ECO:0000256" key="2">
    <source>
        <dbReference type="ARBA" id="ARBA00012400"/>
    </source>
</evidence>
<accession>A0A1W1WEP0</accession>
<evidence type="ECO:0000256" key="4">
    <source>
        <dbReference type="ARBA" id="ARBA00023027"/>
    </source>
</evidence>
<dbReference type="Proteomes" id="UP000192660">
    <property type="component" value="Unassembled WGS sequence"/>
</dbReference>
<evidence type="ECO:0000256" key="1">
    <source>
        <dbReference type="ARBA" id="ARBA00005010"/>
    </source>
</evidence>
<comment type="pathway">
    <text evidence="1">Porphyrin-containing compound metabolism; siroheme biosynthesis; sirohydrochlorin from precorrin-2: step 1/1.</text>
</comment>
<dbReference type="SUPFAM" id="SSF51735">
    <property type="entry name" value="NAD(P)-binding Rossmann-fold domains"/>
    <property type="match status" value="1"/>
</dbReference>
<keyword evidence="5" id="KW-0627">Porphyrin biosynthesis</keyword>
<sequence length="192" mass="21924">MALFPVMLEMNRLPVLIVGGEQQAEWKIKVLLASDANITVISPIVTVPIEQWAKIGKITWIPRHVMHSDFQSFRVVFIATSDPIEAEQSWQWAKQYRNLVNVVDHPTMCDFYSTSHFRRQDLVISISTSGKAPALAQALRQQLEDIIGPEWVEFLQEISHLRSAGYPISAIKHRAEELSEIIEQYPSKNISM</sequence>
<organism evidence="8 9">
    <name type="scientific">Sulfobacillus thermosulfidooxidans (strain DSM 9293 / VKM B-1269 / AT-1)</name>
    <dbReference type="NCBI Taxonomy" id="929705"/>
    <lineage>
        <taxon>Bacteria</taxon>
        <taxon>Bacillati</taxon>
        <taxon>Bacillota</taxon>
        <taxon>Clostridia</taxon>
        <taxon>Eubacteriales</taxon>
        <taxon>Clostridiales Family XVII. Incertae Sedis</taxon>
        <taxon>Sulfobacillus</taxon>
    </lineage>
</organism>
<dbReference type="STRING" id="28034.BFX07_01815"/>
<evidence type="ECO:0000259" key="7">
    <source>
        <dbReference type="Pfam" id="PF14824"/>
    </source>
</evidence>
<evidence type="ECO:0000256" key="6">
    <source>
        <dbReference type="ARBA" id="ARBA00047561"/>
    </source>
</evidence>
<keyword evidence="9" id="KW-1185">Reference proteome</keyword>
<dbReference type="GO" id="GO:0004325">
    <property type="term" value="F:ferrochelatase activity"/>
    <property type="evidence" value="ECO:0007669"/>
    <property type="project" value="InterPro"/>
</dbReference>